<dbReference type="PANTHER" id="PTHR11567:SF110">
    <property type="entry name" value="2-PHOSPHOXYLOSE PHOSPHATASE 1"/>
    <property type="match status" value="1"/>
</dbReference>
<sequence>MLDLESPDVARHVQAFTSNTDRTISSAHSFLLGCLPEVAVAFTTEECPPTEAERQAITLTIADTSTQYKPLLHGYKGSPAYDVLLKRAFATSTYFSEQATRPEVAALVDKLWRMSSFEKLDPGTPLPTALQYMQSVQQQLMIERAHRMPLLANEGRTVLEHHEEDVIRRLADYCMRLRYEGLRHEEQREMSRLAAGTLPAEICRRFRGRLSGEDQTRLAVYSAHDNTLMAMLAHLGLRSVPTPLFSAYIAFELHAEGTAAKEPYIRIAYNNDPTHVPLPSHDYLELPEEDAIVEYEQAISRLPCCNLDHAEFERRLFHERRSFRSVDEWRFAGHAPSCGELMTKPMA</sequence>
<dbReference type="InterPro" id="IPR000560">
    <property type="entry name" value="His_Pase_clade-2"/>
</dbReference>
<accession>A0A7S0LNJ0</accession>
<dbReference type="Gene3D" id="3.40.50.1240">
    <property type="entry name" value="Phosphoglycerate mutase-like"/>
    <property type="match status" value="1"/>
</dbReference>
<dbReference type="GO" id="GO:0016791">
    <property type="term" value="F:phosphatase activity"/>
    <property type="evidence" value="ECO:0007669"/>
    <property type="project" value="TreeGrafter"/>
</dbReference>
<evidence type="ECO:0000256" key="1">
    <source>
        <dbReference type="ARBA" id="ARBA00005375"/>
    </source>
</evidence>
<comment type="similarity">
    <text evidence="1">Belongs to the histidine acid phosphatase family.</text>
</comment>
<keyword evidence="2" id="KW-0378">Hydrolase</keyword>
<dbReference type="PANTHER" id="PTHR11567">
    <property type="entry name" value="ACID PHOSPHATASE-RELATED"/>
    <property type="match status" value="1"/>
</dbReference>
<dbReference type="AlphaFoldDB" id="A0A7S0LNJ0"/>
<dbReference type="SUPFAM" id="SSF53254">
    <property type="entry name" value="Phosphoglycerate mutase-like"/>
    <property type="match status" value="1"/>
</dbReference>
<protein>
    <recommendedName>
        <fullName evidence="4">Acid phosphatase</fullName>
    </recommendedName>
</protein>
<reference evidence="3" key="1">
    <citation type="submission" date="2021-01" db="EMBL/GenBank/DDBJ databases">
        <authorList>
            <person name="Corre E."/>
            <person name="Pelletier E."/>
            <person name="Niang G."/>
            <person name="Scheremetjew M."/>
            <person name="Finn R."/>
            <person name="Kale V."/>
            <person name="Holt S."/>
            <person name="Cochrane G."/>
            <person name="Meng A."/>
            <person name="Brown T."/>
            <person name="Cohen L."/>
        </authorList>
    </citation>
    <scope>NUCLEOTIDE SEQUENCE</scope>
    <source>
        <strain evidence="3">PLY182g</strain>
    </source>
</reference>
<dbReference type="InterPro" id="IPR050645">
    <property type="entry name" value="Histidine_acid_phosphatase"/>
</dbReference>
<name>A0A7S0LNJ0_9EUKA</name>
<evidence type="ECO:0000313" key="3">
    <source>
        <dbReference type="EMBL" id="CAD8616862.1"/>
    </source>
</evidence>
<gene>
    <name evidence="3" type="ORF">CPEL01642_LOCUS20243</name>
</gene>
<dbReference type="InterPro" id="IPR029033">
    <property type="entry name" value="His_PPase_superfam"/>
</dbReference>
<organism evidence="3">
    <name type="scientific">Coccolithus braarudii</name>
    <dbReference type="NCBI Taxonomy" id="221442"/>
    <lineage>
        <taxon>Eukaryota</taxon>
        <taxon>Haptista</taxon>
        <taxon>Haptophyta</taxon>
        <taxon>Prymnesiophyceae</taxon>
        <taxon>Coccolithales</taxon>
        <taxon>Coccolithaceae</taxon>
        <taxon>Coccolithus</taxon>
    </lineage>
</organism>
<evidence type="ECO:0008006" key="4">
    <source>
        <dbReference type="Google" id="ProtNLM"/>
    </source>
</evidence>
<proteinExistence type="inferred from homology"/>
<evidence type="ECO:0000256" key="2">
    <source>
        <dbReference type="ARBA" id="ARBA00022801"/>
    </source>
</evidence>
<dbReference type="Pfam" id="PF00328">
    <property type="entry name" value="His_Phos_2"/>
    <property type="match status" value="1"/>
</dbReference>
<dbReference type="EMBL" id="HBEY01042341">
    <property type="protein sequence ID" value="CAD8616862.1"/>
    <property type="molecule type" value="Transcribed_RNA"/>
</dbReference>